<dbReference type="GO" id="GO:0003677">
    <property type="term" value="F:DNA binding"/>
    <property type="evidence" value="ECO:0007669"/>
    <property type="project" value="UniProtKB-KW"/>
</dbReference>
<feature type="domain" description="Bacterial purine repressor N-terminal" evidence="7">
    <location>
        <begin position="4"/>
        <end position="73"/>
    </location>
</feature>
<dbReference type="Gene3D" id="3.40.50.2020">
    <property type="match status" value="1"/>
</dbReference>
<gene>
    <name evidence="8" type="primary">purR</name>
    <name evidence="8" type="ordered locus">PECL_163</name>
</gene>
<reference evidence="8 9" key="1">
    <citation type="journal article" date="2012" name="J. Bacteriol.">
        <title>Complete Genome Sequence of the Beer Spoilage Organism Pediococcus claussenii ATCC BAA-344T.</title>
        <authorList>
            <person name="Pittet V."/>
            <person name="Abegunde T."/>
            <person name="Marfleet T."/>
            <person name="Haakensen M."/>
            <person name="Morrow K."/>
            <person name="Jayaprakash T."/>
            <person name="Schroeder K."/>
            <person name="Trost B."/>
            <person name="Byrns S."/>
            <person name="Bergsveinson J."/>
            <person name="Kusalik A."/>
            <person name="Ziola B."/>
        </authorList>
    </citation>
    <scope>NUCLEOTIDE SEQUENCE [LARGE SCALE GENOMIC DNA]</scope>
    <source>
        <strain evidence="8 9">ATCC BAA-344</strain>
    </source>
</reference>
<dbReference type="KEGG" id="pce:PECL_163"/>
<dbReference type="PANTHER" id="PTHR43864">
    <property type="entry name" value="HYPOXANTHINE/GUANINE PHOSPHORIBOSYLTRANSFERASE"/>
    <property type="match status" value="1"/>
</dbReference>
<dbReference type="InterPro" id="IPR000836">
    <property type="entry name" value="PRTase_dom"/>
</dbReference>
<feature type="domain" description="Phosphoribosyltransferase" evidence="6">
    <location>
        <begin position="108"/>
        <end position="252"/>
    </location>
</feature>
<evidence type="ECO:0000256" key="1">
    <source>
        <dbReference type="ARBA" id="ARBA00011738"/>
    </source>
</evidence>
<dbReference type="InterPro" id="IPR010078">
    <property type="entry name" value="PurR_Bsub"/>
</dbReference>
<keyword evidence="4" id="KW-0804">Transcription</keyword>
<evidence type="ECO:0000256" key="2">
    <source>
        <dbReference type="ARBA" id="ARBA00023015"/>
    </source>
</evidence>
<dbReference type="InterPro" id="IPR050118">
    <property type="entry name" value="Pur/Pyrimidine_PRTase"/>
</dbReference>
<dbReference type="eggNOG" id="COG0503">
    <property type="taxonomic scope" value="Bacteria"/>
</dbReference>
<dbReference type="Gene3D" id="1.10.10.10">
    <property type="entry name" value="Winged helix-like DNA-binding domain superfamily/Winged helix DNA-binding domain"/>
    <property type="match status" value="1"/>
</dbReference>
<dbReference type="GO" id="GO:0045892">
    <property type="term" value="P:negative regulation of DNA-templated transcription"/>
    <property type="evidence" value="ECO:0007669"/>
    <property type="project" value="InterPro"/>
</dbReference>
<evidence type="ECO:0000259" key="6">
    <source>
        <dbReference type="Pfam" id="PF00156"/>
    </source>
</evidence>
<dbReference type="InterPro" id="IPR015265">
    <property type="entry name" value="PuR_N"/>
</dbReference>
<sequence length="276" mass="30297">MKFKRSERLIDMTNYLMTHPRTLISAGFFIKRYDSAKSSISEDLGIMKATLETQKIGSIEITNGPTGGVRFIPSIGAEEAKTVTEALIKELSEPTRRLPGGYVYMSDILGDPQMIRNIGRILASEYVHSAVDVVMTVETKGIPLAQAVAEQLNVPFIIVRHDAKITEGSTISVNYVSKSSEQIKKMELSKRSLPVQSKVLVVDDFLKGGGTIAAMTNLIQEFDAELIGVSVFAEGSYNGTRSISEYTSVLKVDTSADDTIKITSGNYQKRIFKGEK</sequence>
<keyword evidence="9" id="KW-1185">Reference proteome</keyword>
<dbReference type="GO" id="GO:0045982">
    <property type="term" value="P:negative regulation of purine nucleobase metabolic process"/>
    <property type="evidence" value="ECO:0007669"/>
    <property type="project" value="InterPro"/>
</dbReference>
<dbReference type="STRING" id="701521.PECL_163"/>
<keyword evidence="3" id="KW-0238">DNA-binding</keyword>
<evidence type="ECO:0000259" key="7">
    <source>
        <dbReference type="Pfam" id="PF09182"/>
    </source>
</evidence>
<dbReference type="AlphaFoldDB" id="G8PEV7"/>
<dbReference type="SUPFAM" id="SSF46785">
    <property type="entry name" value="Winged helix' DNA-binding domain"/>
    <property type="match status" value="1"/>
</dbReference>
<dbReference type="PATRIC" id="fig|701521.8.peg.153"/>
<name>G8PEV7_PEDCP</name>
<dbReference type="HOGENOM" id="CLU_088227_0_0_9"/>
<dbReference type="EMBL" id="CP003137">
    <property type="protein sequence ID" value="AEV94487.1"/>
    <property type="molecule type" value="Genomic_DNA"/>
</dbReference>
<proteinExistence type="inferred from homology"/>
<accession>G8PEV7</accession>
<dbReference type="InterPro" id="IPR029057">
    <property type="entry name" value="PRTase-like"/>
</dbReference>
<comment type="similarity">
    <text evidence="5">Belongs to the purine/pyrimidine phosphoribosyltransferase family. PurR subfamily.</text>
</comment>
<evidence type="ECO:0000256" key="3">
    <source>
        <dbReference type="ARBA" id="ARBA00023125"/>
    </source>
</evidence>
<dbReference type="Pfam" id="PF09182">
    <property type="entry name" value="PuR_N"/>
    <property type="match status" value="1"/>
</dbReference>
<dbReference type="RefSeq" id="WP_014214685.1">
    <property type="nucleotide sequence ID" value="NC_016605.1"/>
</dbReference>
<evidence type="ECO:0000313" key="8">
    <source>
        <dbReference type="EMBL" id="AEV94487.1"/>
    </source>
</evidence>
<dbReference type="NCBIfam" id="TIGR01743">
    <property type="entry name" value="purR_Bsub"/>
    <property type="match status" value="1"/>
</dbReference>
<dbReference type="Proteomes" id="UP000005444">
    <property type="component" value="Chromosome"/>
</dbReference>
<evidence type="ECO:0000256" key="4">
    <source>
        <dbReference type="ARBA" id="ARBA00023163"/>
    </source>
</evidence>
<dbReference type="CDD" id="cd06223">
    <property type="entry name" value="PRTases_typeI"/>
    <property type="match status" value="1"/>
</dbReference>
<comment type="subunit">
    <text evidence="1">Homodimer.</text>
</comment>
<protein>
    <submittedName>
        <fullName evidence="8">Pur operon repressor PurR</fullName>
    </submittedName>
</protein>
<dbReference type="PANTHER" id="PTHR43864:SF2">
    <property type="entry name" value="PUR OPERON REPRESSOR"/>
    <property type="match status" value="1"/>
</dbReference>
<dbReference type="InterPro" id="IPR036390">
    <property type="entry name" value="WH_DNA-bd_sf"/>
</dbReference>
<keyword evidence="2" id="KW-0805">Transcription regulation</keyword>
<dbReference type="InterPro" id="IPR036388">
    <property type="entry name" value="WH-like_DNA-bd_sf"/>
</dbReference>
<evidence type="ECO:0000256" key="5">
    <source>
        <dbReference type="ARBA" id="ARBA00049656"/>
    </source>
</evidence>
<dbReference type="SUPFAM" id="SSF53271">
    <property type="entry name" value="PRTase-like"/>
    <property type="match status" value="1"/>
</dbReference>
<dbReference type="Pfam" id="PF00156">
    <property type="entry name" value="Pribosyltran"/>
    <property type="match status" value="1"/>
</dbReference>
<evidence type="ECO:0000313" key="9">
    <source>
        <dbReference type="Proteomes" id="UP000005444"/>
    </source>
</evidence>
<organism evidence="8 9">
    <name type="scientific">Pediococcus claussenii (strain ATCC BAA-344 / DSM 14800 / JCM 18046 / KCTC 3811 / LMG 21948 / P06)</name>
    <dbReference type="NCBI Taxonomy" id="701521"/>
    <lineage>
        <taxon>Bacteria</taxon>
        <taxon>Bacillati</taxon>
        <taxon>Bacillota</taxon>
        <taxon>Bacilli</taxon>
        <taxon>Lactobacillales</taxon>
        <taxon>Lactobacillaceae</taxon>
        <taxon>Pediococcus</taxon>
    </lineage>
</organism>